<accession>A0A1I6MDY4</accession>
<dbReference type="AlphaFoldDB" id="A0A1I6MDY4"/>
<protein>
    <submittedName>
        <fullName evidence="1">Adenylate kinase</fullName>
    </submittedName>
</protein>
<dbReference type="SUPFAM" id="SSF52540">
    <property type="entry name" value="P-loop containing nucleoside triphosphate hydrolases"/>
    <property type="match status" value="1"/>
</dbReference>
<dbReference type="RefSeq" id="WP_207493638.1">
    <property type="nucleotide sequence ID" value="NZ_FOZM01000001.1"/>
</dbReference>
<reference evidence="1 2" key="1">
    <citation type="submission" date="2016-10" db="EMBL/GenBank/DDBJ databases">
        <authorList>
            <person name="de Groot N.N."/>
        </authorList>
    </citation>
    <scope>NUCLEOTIDE SEQUENCE [LARGE SCALE GENOMIC DNA]</scope>
    <source>
        <strain evidence="1 2">DSM 29433</strain>
    </source>
</reference>
<dbReference type="STRING" id="1123755.SAMN05444714_1608"/>
<keyword evidence="1" id="KW-0418">Kinase</keyword>
<evidence type="ECO:0000313" key="1">
    <source>
        <dbReference type="EMBL" id="SFS13812.1"/>
    </source>
</evidence>
<dbReference type="GO" id="GO:0016301">
    <property type="term" value="F:kinase activity"/>
    <property type="evidence" value="ECO:0007669"/>
    <property type="project" value="UniProtKB-KW"/>
</dbReference>
<organism evidence="1 2">
    <name type="scientific">Yoonia litorea</name>
    <dbReference type="NCBI Taxonomy" id="1123755"/>
    <lineage>
        <taxon>Bacteria</taxon>
        <taxon>Pseudomonadati</taxon>
        <taxon>Pseudomonadota</taxon>
        <taxon>Alphaproteobacteria</taxon>
        <taxon>Rhodobacterales</taxon>
        <taxon>Paracoccaceae</taxon>
        <taxon>Yoonia</taxon>
    </lineage>
</organism>
<dbReference type="InterPro" id="IPR052922">
    <property type="entry name" value="Cytidylate_Kinase-2"/>
</dbReference>
<gene>
    <name evidence="1" type="ORF">SAMN05444714_1608</name>
</gene>
<dbReference type="EMBL" id="FOZM01000001">
    <property type="protein sequence ID" value="SFS13812.1"/>
    <property type="molecule type" value="Genomic_DNA"/>
</dbReference>
<keyword evidence="1" id="KW-0808">Transferase</keyword>
<dbReference type="PANTHER" id="PTHR37816">
    <property type="entry name" value="YALI0E33011P"/>
    <property type="match status" value="1"/>
</dbReference>
<sequence>MTQDASTTAAIKRVTVFGKPAGGKSTLSCKISEATGIALFPLDLMEYHQNGELVDRDVFYQKHAELIASDKWVIEGLGTMRSFWDRIDAADTLVYVDLPYRIHYWWVIKRFLKAPFVKPLGWPEGSSVLKGTLAGFKYLKLSRAFWTPDLLEKIKVRAKGKTLHHITSLRQLNTFTNNL</sequence>
<name>A0A1I6MDY4_9RHOB</name>
<dbReference type="PANTHER" id="PTHR37816:SF3">
    <property type="entry name" value="MODULATES DNA TOPOLOGY"/>
    <property type="match status" value="1"/>
</dbReference>
<dbReference type="InterPro" id="IPR027417">
    <property type="entry name" value="P-loop_NTPase"/>
</dbReference>
<keyword evidence="2" id="KW-1185">Reference proteome</keyword>
<dbReference type="Proteomes" id="UP000198926">
    <property type="component" value="Unassembled WGS sequence"/>
</dbReference>
<proteinExistence type="predicted"/>
<evidence type="ECO:0000313" key="2">
    <source>
        <dbReference type="Proteomes" id="UP000198926"/>
    </source>
</evidence>